<comment type="caution">
    <text evidence="1">The sequence shown here is derived from an EMBL/GenBank/DDBJ whole genome shotgun (WGS) entry which is preliminary data.</text>
</comment>
<dbReference type="CDD" id="cd09272">
    <property type="entry name" value="RNase_HI_RT_Ty1"/>
    <property type="match status" value="1"/>
</dbReference>
<organism evidence="1 2">
    <name type="scientific">Lithospermum erythrorhizon</name>
    <name type="common">Purple gromwell</name>
    <name type="synonym">Lithospermum officinale var. erythrorhizon</name>
    <dbReference type="NCBI Taxonomy" id="34254"/>
    <lineage>
        <taxon>Eukaryota</taxon>
        <taxon>Viridiplantae</taxon>
        <taxon>Streptophyta</taxon>
        <taxon>Embryophyta</taxon>
        <taxon>Tracheophyta</taxon>
        <taxon>Spermatophyta</taxon>
        <taxon>Magnoliopsida</taxon>
        <taxon>eudicotyledons</taxon>
        <taxon>Gunneridae</taxon>
        <taxon>Pentapetalae</taxon>
        <taxon>asterids</taxon>
        <taxon>lamiids</taxon>
        <taxon>Boraginales</taxon>
        <taxon>Boraginaceae</taxon>
        <taxon>Boraginoideae</taxon>
        <taxon>Lithospermeae</taxon>
        <taxon>Lithospermum</taxon>
    </lineage>
</organism>
<gene>
    <name evidence="1" type="ORF">LIER_40300</name>
</gene>
<proteinExistence type="predicted"/>
<accession>A0AAV3QY63</accession>
<evidence type="ECO:0008006" key="3">
    <source>
        <dbReference type="Google" id="ProtNLM"/>
    </source>
</evidence>
<evidence type="ECO:0000313" key="1">
    <source>
        <dbReference type="EMBL" id="GAA0167052.1"/>
    </source>
</evidence>
<dbReference type="EMBL" id="BAABME010022984">
    <property type="protein sequence ID" value="GAA0167052.1"/>
    <property type="molecule type" value="Genomic_DNA"/>
</dbReference>
<evidence type="ECO:0000313" key="2">
    <source>
        <dbReference type="Proteomes" id="UP001454036"/>
    </source>
</evidence>
<protein>
    <recommendedName>
        <fullName evidence="3">Retrovirus-related Pol polyprotein from transposon TNT 1-94</fullName>
    </recommendedName>
</protein>
<sequence>MQVTNVIERVLVAEFIAAAVYACQAIWMKRVLKDIGHEVEPCIIIRFHFLRNLTKEGSISLEFCGTTSQAADILTKTLKNDFFLKLRSALGMCSPAGIS</sequence>
<dbReference type="Proteomes" id="UP001454036">
    <property type="component" value="Unassembled WGS sequence"/>
</dbReference>
<reference evidence="1 2" key="1">
    <citation type="submission" date="2024-01" db="EMBL/GenBank/DDBJ databases">
        <title>The complete chloroplast genome sequence of Lithospermum erythrorhizon: insights into the phylogenetic relationship among Boraginaceae species and the maternal lineages of purple gromwells.</title>
        <authorList>
            <person name="Okada T."/>
            <person name="Watanabe K."/>
        </authorList>
    </citation>
    <scope>NUCLEOTIDE SEQUENCE [LARGE SCALE GENOMIC DNA]</scope>
</reference>
<dbReference type="AlphaFoldDB" id="A0AAV3QY63"/>
<name>A0AAV3QY63_LITER</name>
<keyword evidence="2" id="KW-1185">Reference proteome</keyword>